<keyword evidence="6" id="KW-1185">Reference proteome</keyword>
<evidence type="ECO:0000259" key="4">
    <source>
        <dbReference type="SMART" id="SM00672"/>
    </source>
</evidence>
<accession>A0A699ZIB2</accession>
<comment type="similarity">
    <text evidence="1">Belongs to the glycosyltransferase 90 family.</text>
</comment>
<dbReference type="Proteomes" id="UP000485058">
    <property type="component" value="Unassembled WGS sequence"/>
</dbReference>
<keyword evidence="2" id="KW-0808">Transferase</keyword>
<organism evidence="5 6">
    <name type="scientific">Haematococcus lacustris</name>
    <name type="common">Green alga</name>
    <name type="synonym">Haematococcus pluvialis</name>
    <dbReference type="NCBI Taxonomy" id="44745"/>
    <lineage>
        <taxon>Eukaryota</taxon>
        <taxon>Viridiplantae</taxon>
        <taxon>Chlorophyta</taxon>
        <taxon>core chlorophytes</taxon>
        <taxon>Chlorophyceae</taxon>
        <taxon>CS clade</taxon>
        <taxon>Chlamydomonadales</taxon>
        <taxon>Haematococcaceae</taxon>
        <taxon>Haematococcus</taxon>
    </lineage>
</organism>
<comment type="caution">
    <text evidence="5">The sequence shown here is derived from an EMBL/GenBank/DDBJ whole genome shotgun (WGS) entry which is preliminary data.</text>
</comment>
<evidence type="ECO:0000313" key="6">
    <source>
        <dbReference type="Proteomes" id="UP000485058"/>
    </source>
</evidence>
<protein>
    <submittedName>
        <fullName evidence="5">CAP10 domain-containing protein</fullName>
    </submittedName>
</protein>
<gene>
    <name evidence="5" type="ORF">HaLaN_16178</name>
</gene>
<dbReference type="InterPro" id="IPR006598">
    <property type="entry name" value="CAP10"/>
</dbReference>
<feature type="region of interest" description="Disordered" evidence="3">
    <location>
        <begin position="28"/>
        <end position="58"/>
    </location>
</feature>
<dbReference type="Pfam" id="PF05686">
    <property type="entry name" value="Glyco_transf_90"/>
    <property type="match status" value="1"/>
</dbReference>
<dbReference type="PANTHER" id="PTHR12203:SF35">
    <property type="entry name" value="PROTEIN O-GLUCOSYLTRANSFERASE 1"/>
    <property type="match status" value="1"/>
</dbReference>
<dbReference type="SMART" id="SM00672">
    <property type="entry name" value="CAP10"/>
    <property type="match status" value="1"/>
</dbReference>
<dbReference type="GO" id="GO:0016740">
    <property type="term" value="F:transferase activity"/>
    <property type="evidence" value="ECO:0007669"/>
    <property type="project" value="UniProtKB-KW"/>
</dbReference>
<sequence>WGRLTNRQVKQAAGTCYSFFTSRYSNEKRHSRLRRQASTHCSASMHPPRGKGDAVKGGQRAVTDFSDPALVTSDKLPGVERAVSEDDLRDLIRDNLEPDLDVWREHQLGAGDFMALLRQIDQQWPDYRRNFVALVAIRNNSVSWWAYPGARSWCSSRVRHAKHSALHSSLAFQAPCLQLPVNPHSLTQVQRTKEELERHIRSHGLQFPDTVFVMNGYDKPLCPAGMCAAPVFSFGKCWDPAPGDAGCYPDAAKGSPAASSVQELQTNTTMAGVAAGSAAMSTASKRKRHSPYDDLLLPVLNHPFDQLVSYPWALKTNKAFMRAGLYAAMAANCSRVQLVRLAAKPSARRWLDVGIYKNRHWRVKLSTVSPIPMEYHARYRFVINTDGQAASWRLAKLLAMNSAILKWKSSSIEYYYRSLKPGLHYLDINASSLVPVIEHLQAPSQLHGLEAMASRAQVFAYRYLSQLSRTAYARAALAQYSQLYKPGDLRGLLDLVPPGQALSIPGLLRAWAAAGRA</sequence>
<evidence type="ECO:0000256" key="2">
    <source>
        <dbReference type="ARBA" id="ARBA00022679"/>
    </source>
</evidence>
<reference evidence="5 6" key="1">
    <citation type="submission" date="2020-02" db="EMBL/GenBank/DDBJ databases">
        <title>Draft genome sequence of Haematococcus lacustris strain NIES-144.</title>
        <authorList>
            <person name="Morimoto D."/>
            <person name="Nakagawa S."/>
            <person name="Yoshida T."/>
            <person name="Sawayama S."/>
        </authorList>
    </citation>
    <scope>NUCLEOTIDE SEQUENCE [LARGE SCALE GENOMIC DNA]</scope>
    <source>
        <strain evidence="5 6">NIES-144</strain>
    </source>
</reference>
<dbReference type="PANTHER" id="PTHR12203">
    <property type="entry name" value="KDEL LYS-ASP-GLU-LEU CONTAINING - RELATED"/>
    <property type="match status" value="1"/>
</dbReference>
<evidence type="ECO:0000256" key="3">
    <source>
        <dbReference type="SAM" id="MobiDB-lite"/>
    </source>
</evidence>
<dbReference type="EMBL" id="BLLF01001432">
    <property type="protein sequence ID" value="GFH19259.1"/>
    <property type="molecule type" value="Genomic_DNA"/>
</dbReference>
<feature type="non-terminal residue" evidence="5">
    <location>
        <position position="1"/>
    </location>
</feature>
<proteinExistence type="inferred from homology"/>
<feature type="domain" description="Glycosyl transferase CAP10" evidence="4">
    <location>
        <begin position="206"/>
        <end position="485"/>
    </location>
</feature>
<evidence type="ECO:0000256" key="1">
    <source>
        <dbReference type="ARBA" id="ARBA00010118"/>
    </source>
</evidence>
<evidence type="ECO:0000313" key="5">
    <source>
        <dbReference type="EMBL" id="GFH19259.1"/>
    </source>
</evidence>
<name>A0A699ZIB2_HAELA</name>
<feature type="non-terminal residue" evidence="5">
    <location>
        <position position="517"/>
    </location>
</feature>
<dbReference type="InterPro" id="IPR051091">
    <property type="entry name" value="O-Glucosyltr/Glycosyltrsf_90"/>
</dbReference>
<dbReference type="AlphaFoldDB" id="A0A699ZIB2"/>